<proteinExistence type="predicted"/>
<comment type="caution">
    <text evidence="2">The sequence shown here is derived from an EMBL/GenBank/DDBJ whole genome shotgun (WGS) entry which is preliminary data.</text>
</comment>
<accession>A0AAW1QII7</accession>
<reference evidence="2 3" key="1">
    <citation type="journal article" date="2024" name="Nat. Commun.">
        <title>Phylogenomics reveals the evolutionary origins of lichenization in chlorophyte algae.</title>
        <authorList>
            <person name="Puginier C."/>
            <person name="Libourel C."/>
            <person name="Otte J."/>
            <person name="Skaloud P."/>
            <person name="Haon M."/>
            <person name="Grisel S."/>
            <person name="Petersen M."/>
            <person name="Berrin J.G."/>
            <person name="Delaux P.M."/>
            <person name="Dal Grande F."/>
            <person name="Keller J."/>
        </authorList>
    </citation>
    <scope>NUCLEOTIDE SEQUENCE [LARGE SCALE GENOMIC DNA]</scope>
    <source>
        <strain evidence="2 3">SAG 2145</strain>
    </source>
</reference>
<feature type="region of interest" description="Disordered" evidence="1">
    <location>
        <begin position="1"/>
        <end position="24"/>
    </location>
</feature>
<evidence type="ECO:0008006" key="4">
    <source>
        <dbReference type="Google" id="ProtNLM"/>
    </source>
</evidence>
<dbReference type="EMBL" id="JALJOS010000040">
    <property type="protein sequence ID" value="KAK9821194.1"/>
    <property type="molecule type" value="Genomic_DNA"/>
</dbReference>
<dbReference type="SUPFAM" id="SSF82171">
    <property type="entry name" value="DPP6 N-terminal domain-like"/>
    <property type="match status" value="1"/>
</dbReference>
<sequence length="574" mass="62177">MSGSSTSTGSVPEADRAEDRDQEVNRAAATLPQAELQTVMLPSLPLAVLAHLRATCSAMKHLVDSLTAFTWAAAAEGHLPPCLIPTSPGDAGRCLRILKAHAKSVANMAAGRIMGSHVASCEGWFSSGSASWSPCLDGNSSRYIAMENHSMTRWAAELNASGELPSSGRPCLNIVDARNGSVMQASPERIAVIELDHNHLAERCSIHLASLTPYIKDSERPEISAEDRSGLAAAAWHVTKLAWSPDASHIIVIRRPDPTQGDFDHICHATVHAARDGAVVLMLPACMAALRVEWAPAGPWLACWAINHERSFLQHVVTHDKVMLTELRVDFRPMLSEWSPGAAWLVTIDIFAGLGHIMNSQTGQIVHSWQQAPQIQYSKVWLPCWANDASCCFIPGNSSMMYMDTLMNPSLPVRASAHMSRCGRIMLDSFQPFTPQQADIPASSTAPQGGAGLGHLDVLSGRFHAIDGPVLANDKRLNLAWHPWPVDSLTYALLDTVGVGFVIDAAQHTVLCFWNGTDISASLRSEMRSLNPDLPVKHESWLKPIWSPEGYRLAVTATNCVAIVSFIDDAADTI</sequence>
<dbReference type="Proteomes" id="UP001438707">
    <property type="component" value="Unassembled WGS sequence"/>
</dbReference>
<gene>
    <name evidence="2" type="ORF">WJX74_008590</name>
</gene>
<organism evidence="2 3">
    <name type="scientific">Apatococcus lobatus</name>
    <dbReference type="NCBI Taxonomy" id="904363"/>
    <lineage>
        <taxon>Eukaryota</taxon>
        <taxon>Viridiplantae</taxon>
        <taxon>Chlorophyta</taxon>
        <taxon>core chlorophytes</taxon>
        <taxon>Trebouxiophyceae</taxon>
        <taxon>Chlorellales</taxon>
        <taxon>Chlorellaceae</taxon>
        <taxon>Apatococcus</taxon>
    </lineage>
</organism>
<keyword evidence="3" id="KW-1185">Reference proteome</keyword>
<evidence type="ECO:0000313" key="3">
    <source>
        <dbReference type="Proteomes" id="UP001438707"/>
    </source>
</evidence>
<evidence type="ECO:0000313" key="2">
    <source>
        <dbReference type="EMBL" id="KAK9821194.1"/>
    </source>
</evidence>
<protein>
    <recommendedName>
        <fullName evidence="4">F-box domain-containing protein</fullName>
    </recommendedName>
</protein>
<feature type="compositionally biased region" description="Polar residues" evidence="1">
    <location>
        <begin position="1"/>
        <end position="10"/>
    </location>
</feature>
<feature type="compositionally biased region" description="Basic and acidic residues" evidence="1">
    <location>
        <begin position="13"/>
        <end position="24"/>
    </location>
</feature>
<evidence type="ECO:0000256" key="1">
    <source>
        <dbReference type="SAM" id="MobiDB-lite"/>
    </source>
</evidence>
<dbReference type="AlphaFoldDB" id="A0AAW1QII7"/>
<name>A0AAW1QII7_9CHLO</name>